<dbReference type="EMBL" id="JAWMAJ010000010">
    <property type="protein sequence ID" value="MDV7215234.1"/>
    <property type="molecule type" value="Genomic_DNA"/>
</dbReference>
<accession>A0ABU4F3Q8</accession>
<proteinExistence type="predicted"/>
<evidence type="ECO:0000313" key="1">
    <source>
        <dbReference type="EMBL" id="MDV7215234.1"/>
    </source>
</evidence>
<sequence>MTEQITPDLGALPWKPQRGMKLVRELNRWDVPTAGILRNWRRQYLLFRCLDGASGQYSVWAYIALTPAEARGLMALEGEELRQRQAELMGDRTLSLAVAEEESGIIHRFTGRLKQSEPEPRLDPAVGQRVQDEIEGEASALRGMPIFAV</sequence>
<dbReference type="RefSeq" id="WP_317770171.1">
    <property type="nucleotide sequence ID" value="NZ_JAWMAJ010000010.1"/>
</dbReference>
<reference evidence="1 2" key="1">
    <citation type="submission" date="2023-10" db="EMBL/GenBank/DDBJ databases">
        <title>Characterization of rhizosphere-enriched actinobacteria from wheat plants lab-grown on chernevaya soil.</title>
        <authorList>
            <person name="Tikhonova E.N."/>
            <person name="Konopkin A."/>
            <person name="Kravchenko I.K."/>
        </authorList>
    </citation>
    <scope>NUCLEOTIDE SEQUENCE [LARGE SCALE GENOMIC DNA]</scope>
    <source>
        <strain evidence="1 2">RR29</strain>
    </source>
</reference>
<keyword evidence="2" id="KW-1185">Reference proteome</keyword>
<evidence type="ECO:0000313" key="2">
    <source>
        <dbReference type="Proteomes" id="UP001187346"/>
    </source>
</evidence>
<comment type="caution">
    <text evidence="1">The sequence shown here is derived from an EMBL/GenBank/DDBJ whole genome shotgun (WGS) entry which is preliminary data.</text>
</comment>
<name>A0ABU4F3Q8_9ACTN</name>
<gene>
    <name evidence="1" type="ORF">R5A26_04655</name>
</gene>
<protein>
    <submittedName>
        <fullName evidence="1">Uncharacterized protein</fullName>
    </submittedName>
</protein>
<dbReference type="Proteomes" id="UP001187346">
    <property type="component" value="Unassembled WGS sequence"/>
</dbReference>
<organism evidence="1 2">
    <name type="scientific">Streptomyces prunicolor</name>
    <dbReference type="NCBI Taxonomy" id="67348"/>
    <lineage>
        <taxon>Bacteria</taxon>
        <taxon>Bacillati</taxon>
        <taxon>Actinomycetota</taxon>
        <taxon>Actinomycetes</taxon>
        <taxon>Kitasatosporales</taxon>
        <taxon>Streptomycetaceae</taxon>
        <taxon>Streptomyces</taxon>
    </lineage>
</organism>